<feature type="non-terminal residue" evidence="2">
    <location>
        <position position="140"/>
    </location>
</feature>
<dbReference type="VEuPathDB" id="FungiDB:RhiirFUN_023265"/>
<gene>
    <name evidence="2" type="ORF">RhiirA1_482471</name>
</gene>
<feature type="region of interest" description="Disordered" evidence="1">
    <location>
        <begin position="106"/>
        <end position="127"/>
    </location>
</feature>
<reference evidence="2 3" key="1">
    <citation type="submission" date="2017-10" db="EMBL/GenBank/DDBJ databases">
        <title>Extensive intraspecific genome diversity in a model arbuscular mycorrhizal fungus.</title>
        <authorList>
            <person name="Chen E.C.H."/>
            <person name="Morin E."/>
            <person name="Baudet D."/>
            <person name="Noel J."/>
            <person name="Ndikumana S."/>
            <person name="Charron P."/>
            <person name="St-Onge C."/>
            <person name="Giorgi J."/>
            <person name="Grigoriev I.V."/>
            <person name="Roux C."/>
            <person name="Martin F.M."/>
            <person name="Corradi N."/>
        </authorList>
    </citation>
    <scope>NUCLEOTIDE SEQUENCE [LARGE SCALE GENOMIC DNA]</scope>
    <source>
        <strain evidence="2 3">A1</strain>
    </source>
</reference>
<accession>A0A2N0QLT1</accession>
<dbReference type="EMBL" id="LLXH01006570">
    <property type="protein sequence ID" value="PKC52010.1"/>
    <property type="molecule type" value="Genomic_DNA"/>
</dbReference>
<sequence>MESDTAEKTPILSWNTLPEFLKPILPQNHTYLIKTFNELPLFQTAEGFEVPQFELDIFVDINDKEKACEWFKSFESRSKTMMPETKRYETKGKHVLFREMRHCLHSDKVKKKQGSRETKRPQSSRARNIGCTATIHLRLE</sequence>
<proteinExistence type="predicted"/>
<reference evidence="2 3" key="2">
    <citation type="submission" date="2017-10" db="EMBL/GenBank/DDBJ databases">
        <title>Genome analyses suggest a sexual origin of heterokaryosis in a supposedly ancient asexual fungus.</title>
        <authorList>
            <person name="Corradi N."/>
            <person name="Sedzielewska K."/>
            <person name="Noel J."/>
            <person name="Charron P."/>
            <person name="Farinelli L."/>
            <person name="Marton T."/>
            <person name="Kruger M."/>
            <person name="Pelin A."/>
            <person name="Brachmann A."/>
            <person name="Corradi N."/>
        </authorList>
    </citation>
    <scope>NUCLEOTIDE SEQUENCE [LARGE SCALE GENOMIC DNA]</scope>
    <source>
        <strain evidence="2 3">A1</strain>
    </source>
</reference>
<comment type="caution">
    <text evidence="2">The sequence shown here is derived from an EMBL/GenBank/DDBJ whole genome shotgun (WGS) entry which is preliminary data.</text>
</comment>
<dbReference type="VEuPathDB" id="FungiDB:RhiirA1_482471"/>
<evidence type="ECO:0000313" key="3">
    <source>
        <dbReference type="Proteomes" id="UP000232688"/>
    </source>
</evidence>
<name>A0A2N0QLT1_9GLOM</name>
<organism evidence="2 3">
    <name type="scientific">Rhizophagus irregularis</name>
    <dbReference type="NCBI Taxonomy" id="588596"/>
    <lineage>
        <taxon>Eukaryota</taxon>
        <taxon>Fungi</taxon>
        <taxon>Fungi incertae sedis</taxon>
        <taxon>Mucoromycota</taxon>
        <taxon>Glomeromycotina</taxon>
        <taxon>Glomeromycetes</taxon>
        <taxon>Glomerales</taxon>
        <taxon>Glomeraceae</taxon>
        <taxon>Rhizophagus</taxon>
    </lineage>
</organism>
<dbReference type="Proteomes" id="UP000232688">
    <property type="component" value="Unassembled WGS sequence"/>
</dbReference>
<dbReference type="AlphaFoldDB" id="A0A2N0QLT1"/>
<evidence type="ECO:0000313" key="2">
    <source>
        <dbReference type="EMBL" id="PKC52010.1"/>
    </source>
</evidence>
<evidence type="ECO:0000256" key="1">
    <source>
        <dbReference type="SAM" id="MobiDB-lite"/>
    </source>
</evidence>
<protein>
    <submittedName>
        <fullName evidence="2">Uncharacterized protein</fullName>
    </submittedName>
</protein>